<dbReference type="EMBL" id="MFLM01000022">
    <property type="protein sequence ID" value="OGG67788.1"/>
    <property type="molecule type" value="Genomic_DNA"/>
</dbReference>
<dbReference type="AlphaFoldDB" id="A0A1F6E2A1"/>
<protein>
    <recommendedName>
        <fullName evidence="3">Antitoxin</fullName>
    </recommendedName>
</protein>
<gene>
    <name evidence="1" type="ORF">A3C95_02090</name>
</gene>
<accession>A0A1F6E2A1</accession>
<evidence type="ECO:0008006" key="3">
    <source>
        <dbReference type="Google" id="ProtNLM"/>
    </source>
</evidence>
<evidence type="ECO:0000313" key="2">
    <source>
        <dbReference type="Proteomes" id="UP000177107"/>
    </source>
</evidence>
<dbReference type="STRING" id="1798499.A3C95_02090"/>
<name>A0A1F6E2A1_9BACT</name>
<dbReference type="Proteomes" id="UP000177107">
    <property type="component" value="Unassembled WGS sequence"/>
</dbReference>
<sequence>MAIILSRTTVAKQKGIVILPVKEYQRLLAAAVPTYRLTGREARALDALVAEGLREHRAGKTITAGSITQALSTSLRRNHGR</sequence>
<organism evidence="1 2">
    <name type="scientific">Candidatus Kaiserbacteria bacterium RIFCSPHIGHO2_02_FULL_56_30</name>
    <dbReference type="NCBI Taxonomy" id="1798499"/>
    <lineage>
        <taxon>Bacteria</taxon>
        <taxon>Candidatus Kaiseribacteriota</taxon>
    </lineage>
</organism>
<evidence type="ECO:0000313" key="1">
    <source>
        <dbReference type="EMBL" id="OGG67788.1"/>
    </source>
</evidence>
<proteinExistence type="predicted"/>
<reference evidence="1 2" key="1">
    <citation type="journal article" date="2016" name="Nat. Commun.">
        <title>Thousands of microbial genomes shed light on interconnected biogeochemical processes in an aquifer system.</title>
        <authorList>
            <person name="Anantharaman K."/>
            <person name="Brown C.T."/>
            <person name="Hug L.A."/>
            <person name="Sharon I."/>
            <person name="Castelle C.J."/>
            <person name="Probst A.J."/>
            <person name="Thomas B.C."/>
            <person name="Singh A."/>
            <person name="Wilkins M.J."/>
            <person name="Karaoz U."/>
            <person name="Brodie E.L."/>
            <person name="Williams K.H."/>
            <person name="Hubbard S.S."/>
            <person name="Banfield J.F."/>
        </authorList>
    </citation>
    <scope>NUCLEOTIDE SEQUENCE [LARGE SCALE GENOMIC DNA]</scope>
</reference>
<comment type="caution">
    <text evidence="1">The sequence shown here is derived from an EMBL/GenBank/DDBJ whole genome shotgun (WGS) entry which is preliminary data.</text>
</comment>